<name>A0ABV9SUW8_9BACT</name>
<evidence type="ECO:0000256" key="6">
    <source>
        <dbReference type="ARBA" id="ARBA00038001"/>
    </source>
</evidence>
<evidence type="ECO:0000256" key="4">
    <source>
        <dbReference type="ARBA" id="ARBA00023014"/>
    </source>
</evidence>
<reference evidence="9" key="1">
    <citation type="journal article" date="2019" name="Int. J. Syst. Evol. Microbiol.">
        <title>The Global Catalogue of Microorganisms (GCM) 10K type strain sequencing project: providing services to taxonomists for standard genome sequencing and annotation.</title>
        <authorList>
            <consortium name="The Broad Institute Genomics Platform"/>
            <consortium name="The Broad Institute Genome Sequencing Center for Infectious Disease"/>
            <person name="Wu L."/>
            <person name="Ma J."/>
        </authorList>
    </citation>
    <scope>NUCLEOTIDE SEQUENCE [LARGE SCALE GENOMIC DNA]</scope>
    <source>
        <strain evidence="9">CGMCC 4.7466</strain>
    </source>
</reference>
<dbReference type="Proteomes" id="UP001595818">
    <property type="component" value="Unassembled WGS sequence"/>
</dbReference>
<keyword evidence="2" id="KW-0479">Metal-binding</keyword>
<organism evidence="8 9">
    <name type="scientific">Negadavirga shengliensis</name>
    <dbReference type="NCBI Taxonomy" id="1389218"/>
    <lineage>
        <taxon>Bacteria</taxon>
        <taxon>Pseudomonadati</taxon>
        <taxon>Bacteroidota</taxon>
        <taxon>Cytophagia</taxon>
        <taxon>Cytophagales</taxon>
        <taxon>Cyclobacteriaceae</taxon>
        <taxon>Negadavirga</taxon>
    </lineage>
</organism>
<evidence type="ECO:0000313" key="9">
    <source>
        <dbReference type="Proteomes" id="UP001595818"/>
    </source>
</evidence>
<dbReference type="PANTHER" id="PTHR21496">
    <property type="entry name" value="FERREDOXIN-RELATED"/>
    <property type="match status" value="1"/>
</dbReference>
<sequence length="106" mass="12158">MRKFVLGSSPEQVRALLPNRKIMPVSLGGVKIAVVRINDDFFAFERLCPHQKTSLEEGNINAYQEVICPLHHYRFDLHTGEVRSGDCRDLQIYKANLRDNGLEITF</sequence>
<dbReference type="PROSITE" id="PS51296">
    <property type="entry name" value="RIESKE"/>
    <property type="match status" value="1"/>
</dbReference>
<keyword evidence="1" id="KW-0001">2Fe-2S</keyword>
<dbReference type="PANTHER" id="PTHR21496:SF0">
    <property type="entry name" value="RIESKE DOMAIN-CONTAINING PROTEIN"/>
    <property type="match status" value="1"/>
</dbReference>
<evidence type="ECO:0000256" key="1">
    <source>
        <dbReference type="ARBA" id="ARBA00022714"/>
    </source>
</evidence>
<proteinExistence type="inferred from homology"/>
<gene>
    <name evidence="8" type="ORF">ACFPFU_00180</name>
</gene>
<dbReference type="RefSeq" id="WP_377060318.1">
    <property type="nucleotide sequence ID" value="NZ_JBHSJJ010000001.1"/>
</dbReference>
<evidence type="ECO:0000256" key="5">
    <source>
        <dbReference type="ARBA" id="ARBA00034078"/>
    </source>
</evidence>
<dbReference type="EMBL" id="JBHSJJ010000001">
    <property type="protein sequence ID" value="MFC4870084.1"/>
    <property type="molecule type" value="Genomic_DNA"/>
</dbReference>
<evidence type="ECO:0000256" key="2">
    <source>
        <dbReference type="ARBA" id="ARBA00022723"/>
    </source>
</evidence>
<comment type="cofactor">
    <cofactor evidence="5">
        <name>[2Fe-2S] cluster</name>
        <dbReference type="ChEBI" id="CHEBI:190135"/>
    </cofactor>
</comment>
<dbReference type="SUPFAM" id="SSF50022">
    <property type="entry name" value="ISP domain"/>
    <property type="match status" value="1"/>
</dbReference>
<protein>
    <submittedName>
        <fullName evidence="8">Rieske (2Fe-2S) protein</fullName>
    </submittedName>
</protein>
<evidence type="ECO:0000256" key="3">
    <source>
        <dbReference type="ARBA" id="ARBA00023004"/>
    </source>
</evidence>
<keyword evidence="4" id="KW-0411">Iron-sulfur</keyword>
<keyword evidence="9" id="KW-1185">Reference proteome</keyword>
<keyword evidence="3" id="KW-0408">Iron</keyword>
<comment type="caution">
    <text evidence="8">The sequence shown here is derived from an EMBL/GenBank/DDBJ whole genome shotgun (WGS) entry which is preliminary data.</text>
</comment>
<evidence type="ECO:0000259" key="7">
    <source>
        <dbReference type="PROSITE" id="PS51296"/>
    </source>
</evidence>
<feature type="domain" description="Rieske" evidence="7">
    <location>
        <begin position="9"/>
        <end position="104"/>
    </location>
</feature>
<dbReference type="CDD" id="cd03467">
    <property type="entry name" value="Rieske"/>
    <property type="match status" value="1"/>
</dbReference>
<dbReference type="InterPro" id="IPR036922">
    <property type="entry name" value="Rieske_2Fe-2S_sf"/>
</dbReference>
<accession>A0ABV9SUW8</accession>
<evidence type="ECO:0000313" key="8">
    <source>
        <dbReference type="EMBL" id="MFC4870084.1"/>
    </source>
</evidence>
<dbReference type="Gene3D" id="2.102.10.10">
    <property type="entry name" value="Rieske [2Fe-2S] iron-sulphur domain"/>
    <property type="match status" value="1"/>
</dbReference>
<comment type="similarity">
    <text evidence="6">Belongs to the bacterial ring-hydroxylating dioxygenase ferredoxin component family.</text>
</comment>
<dbReference type="InterPro" id="IPR017941">
    <property type="entry name" value="Rieske_2Fe-2S"/>
</dbReference>
<dbReference type="Pfam" id="PF00355">
    <property type="entry name" value="Rieske"/>
    <property type="match status" value="1"/>
</dbReference>